<dbReference type="CDD" id="cd15787">
    <property type="entry name" value="YycH_N"/>
    <property type="match status" value="1"/>
</dbReference>
<dbReference type="Gene3D" id="3.10.450.310">
    <property type="match status" value="1"/>
</dbReference>
<dbReference type="EMBL" id="JAVDWA010000005">
    <property type="protein sequence ID" value="MDR7074058.1"/>
    <property type="molecule type" value="Genomic_DNA"/>
</dbReference>
<name>A0ABU1U3M5_9BACL</name>
<evidence type="ECO:0000256" key="1">
    <source>
        <dbReference type="SAM" id="Phobius"/>
    </source>
</evidence>
<feature type="domain" description="Regulatory protein YycH" evidence="2">
    <location>
        <begin position="22"/>
        <end position="458"/>
    </location>
</feature>
<evidence type="ECO:0000259" key="2">
    <source>
        <dbReference type="Pfam" id="PF07435"/>
    </source>
</evidence>
<accession>A0ABU1U3M5</accession>
<evidence type="ECO:0000313" key="4">
    <source>
        <dbReference type="Proteomes" id="UP001258181"/>
    </source>
</evidence>
<keyword evidence="1" id="KW-0472">Membrane</keyword>
<comment type="caution">
    <text evidence="3">The sequence shown here is derived from an EMBL/GenBank/DDBJ whole genome shotgun (WGS) entry which is preliminary data.</text>
</comment>
<dbReference type="Proteomes" id="UP001258181">
    <property type="component" value="Unassembled WGS sequence"/>
</dbReference>
<feature type="transmembrane region" description="Helical" evidence="1">
    <location>
        <begin position="23"/>
        <end position="44"/>
    </location>
</feature>
<proteinExistence type="predicted"/>
<protein>
    <submittedName>
        <fullName evidence="3">Regulatory protein YycH of two-component signal transduction system YycFG</fullName>
    </submittedName>
</protein>
<dbReference type="InterPro" id="IPR042274">
    <property type="entry name" value="YycH/YycI_2"/>
</dbReference>
<organism evidence="3 4">
    <name type="scientific">Fictibacillus barbaricus</name>
    <dbReference type="NCBI Taxonomy" id="182136"/>
    <lineage>
        <taxon>Bacteria</taxon>
        <taxon>Bacillati</taxon>
        <taxon>Bacillota</taxon>
        <taxon>Bacilli</taxon>
        <taxon>Bacillales</taxon>
        <taxon>Fictibacillaceae</taxon>
        <taxon>Fictibacillus</taxon>
    </lineage>
</organism>
<keyword evidence="1" id="KW-0812">Transmembrane</keyword>
<evidence type="ECO:0000313" key="3">
    <source>
        <dbReference type="EMBL" id="MDR7074058.1"/>
    </source>
</evidence>
<gene>
    <name evidence="3" type="ORF">J2X07_003048</name>
</gene>
<reference evidence="3 4" key="1">
    <citation type="submission" date="2023-07" db="EMBL/GenBank/DDBJ databases">
        <title>Sorghum-associated microbial communities from plants grown in Nebraska, USA.</title>
        <authorList>
            <person name="Schachtman D."/>
        </authorList>
    </citation>
    <scope>NUCLEOTIDE SEQUENCE [LARGE SCALE GENOMIC DNA]</scope>
    <source>
        <strain evidence="3 4">BE211</strain>
    </source>
</reference>
<dbReference type="Gene3D" id="3.30.310.160">
    <property type="entry name" value="YycH protein, domain 2"/>
    <property type="match status" value="1"/>
</dbReference>
<dbReference type="InterPro" id="IPR009996">
    <property type="entry name" value="YycH"/>
</dbReference>
<sequence length="470" mass="55225">MNWLKWITHARKIITYFRENHELIKSVGLTVLIILSLVLTWSLWTFKPSYPGLQDARTLKKQEVDAEDQMELSDVVYPTQIIYHKGDRLYGIEANDMLSKFHEQIKNAKFSFDPGVRAATPFDPRNFSSKDMKNNEYIEIIYPFGMPQEIYKEVFSFDAEISASKPQNVDRLFLYQGSENVEGYLVSYNPRKKQKINSTISLSSMVKDINGAIKDRKFVPYMYYDIEDPDDKQDLKHRFYFPKQPQELTRYTYISNAVTDDTYEKYKKVLFKDPLAVKSASDSNETTFTDSTSALVINQLENRFTYTNFADYNLNNATNSSPLFQSIDYINTHAGWGNPYILSNLSQNSAGFWLFVNNLPVLDKEMQMNLEWDDTELKTYERSMIQLDLENNSYPDDALQEKVTIESGEKVKQELIDKEYNDNYIQDIRIGFTMERQAQPHIYKLEPRWFINYVNKGWLPLFKDDREEGY</sequence>
<dbReference type="RefSeq" id="WP_310260379.1">
    <property type="nucleotide sequence ID" value="NZ_JAVDWA010000005.1"/>
</dbReference>
<dbReference type="Pfam" id="PF07435">
    <property type="entry name" value="YycH"/>
    <property type="match status" value="1"/>
</dbReference>
<keyword evidence="1" id="KW-1133">Transmembrane helix</keyword>
<keyword evidence="4" id="KW-1185">Reference proteome</keyword>